<evidence type="ECO:0000313" key="2">
    <source>
        <dbReference type="Proteomes" id="UP001341281"/>
    </source>
</evidence>
<dbReference type="AlphaFoldDB" id="A0AAQ3SUI4"/>
<evidence type="ECO:0000313" key="1">
    <source>
        <dbReference type="EMBL" id="WVZ61184.1"/>
    </source>
</evidence>
<dbReference type="EMBL" id="CP144746">
    <property type="protein sequence ID" value="WVZ61184.1"/>
    <property type="molecule type" value="Genomic_DNA"/>
</dbReference>
<reference evidence="1 2" key="1">
    <citation type="submission" date="2024-02" db="EMBL/GenBank/DDBJ databases">
        <title>High-quality chromosome-scale genome assembly of Pensacola bahiagrass (Paspalum notatum Flugge var. saurae).</title>
        <authorList>
            <person name="Vega J.M."/>
            <person name="Podio M."/>
            <person name="Orjuela J."/>
            <person name="Siena L.A."/>
            <person name="Pessino S.C."/>
            <person name="Combes M.C."/>
            <person name="Mariac C."/>
            <person name="Albertini E."/>
            <person name="Pupilli F."/>
            <person name="Ortiz J.P.A."/>
            <person name="Leblanc O."/>
        </authorList>
    </citation>
    <scope>NUCLEOTIDE SEQUENCE [LARGE SCALE GENOMIC DNA]</scope>
    <source>
        <strain evidence="1">R1</strain>
        <tissue evidence="1">Leaf</tissue>
    </source>
</reference>
<dbReference type="Proteomes" id="UP001341281">
    <property type="component" value="Chromosome 02"/>
</dbReference>
<name>A0AAQ3SUI4_PASNO</name>
<gene>
    <name evidence="1" type="ORF">U9M48_011096</name>
</gene>
<keyword evidence="2" id="KW-1185">Reference proteome</keyword>
<protein>
    <submittedName>
        <fullName evidence="1">Uncharacterized protein</fullName>
    </submittedName>
</protein>
<proteinExistence type="predicted"/>
<organism evidence="1 2">
    <name type="scientific">Paspalum notatum var. saurae</name>
    <dbReference type="NCBI Taxonomy" id="547442"/>
    <lineage>
        <taxon>Eukaryota</taxon>
        <taxon>Viridiplantae</taxon>
        <taxon>Streptophyta</taxon>
        <taxon>Embryophyta</taxon>
        <taxon>Tracheophyta</taxon>
        <taxon>Spermatophyta</taxon>
        <taxon>Magnoliopsida</taxon>
        <taxon>Liliopsida</taxon>
        <taxon>Poales</taxon>
        <taxon>Poaceae</taxon>
        <taxon>PACMAD clade</taxon>
        <taxon>Panicoideae</taxon>
        <taxon>Andropogonodae</taxon>
        <taxon>Paspaleae</taxon>
        <taxon>Paspalinae</taxon>
        <taxon>Paspalum</taxon>
    </lineage>
</organism>
<sequence length="88" mass="9955">MPCHFISSVRPPASSHHLHFRAAAAPARPGPLHAPPYRCSHPMRLPPPSINFRVTWCNGSLRTAWDPDQVLKIVKLETLCFYVFVQLL</sequence>
<accession>A0AAQ3SUI4</accession>